<dbReference type="Proteomes" id="UP001492541">
    <property type="component" value="Chromosome"/>
</dbReference>
<keyword evidence="2" id="KW-1185">Reference proteome</keyword>
<protein>
    <submittedName>
        <fullName evidence="1">Uncharacterized protein</fullName>
    </submittedName>
</protein>
<accession>A0ABZ3H2E1</accession>
<evidence type="ECO:0000313" key="2">
    <source>
        <dbReference type="Proteomes" id="UP001492541"/>
    </source>
</evidence>
<organism evidence="1 2">
    <name type="scientific">Geoglobus acetivorans</name>
    <dbReference type="NCBI Taxonomy" id="565033"/>
    <lineage>
        <taxon>Archaea</taxon>
        <taxon>Methanobacteriati</taxon>
        <taxon>Methanobacteriota</taxon>
        <taxon>Archaeoglobi</taxon>
        <taxon>Archaeoglobales</taxon>
        <taxon>Archaeoglobaceae</taxon>
        <taxon>Geoglobus</taxon>
    </lineage>
</organism>
<name>A0ABZ3H2E1_GEOAI</name>
<reference evidence="1 2" key="1">
    <citation type="submission" date="2021-11" db="EMBL/GenBank/DDBJ databases">
        <title>Whole genome of Geoglobus acetivorans.</title>
        <authorList>
            <person name="Liu D."/>
        </authorList>
    </citation>
    <scope>NUCLEOTIDE SEQUENCE [LARGE SCALE GENOMIC DNA]</scope>
    <source>
        <strain evidence="1 2">SBH6</strain>
    </source>
</reference>
<evidence type="ECO:0000313" key="1">
    <source>
        <dbReference type="EMBL" id="XAT63314.1"/>
    </source>
</evidence>
<sequence length="66" mass="7803">MEALVSPDLKVDDREFSRFCPVMKRKCLRELCMWFLSDRICAISRIAIRLDAFVEGVPVVQLWRDE</sequence>
<gene>
    <name evidence="1" type="ORF">LPQ35_08620</name>
</gene>
<proteinExistence type="predicted"/>
<dbReference type="RefSeq" id="WP_193808377.1">
    <property type="nucleotide sequence ID" value="NZ_CP087714.1"/>
</dbReference>
<dbReference type="GeneID" id="90449750"/>
<dbReference type="EMBL" id="CP087714">
    <property type="protein sequence ID" value="XAT63314.1"/>
    <property type="molecule type" value="Genomic_DNA"/>
</dbReference>